<feature type="transmembrane region" description="Helical" evidence="5">
    <location>
        <begin position="267"/>
        <end position="286"/>
    </location>
</feature>
<name>A0A4S8LFD8_DENBC</name>
<evidence type="ECO:0008006" key="8">
    <source>
        <dbReference type="Google" id="ProtNLM"/>
    </source>
</evidence>
<organism evidence="6 7">
    <name type="scientific">Dendrothele bispora (strain CBS 962.96)</name>
    <dbReference type="NCBI Taxonomy" id="1314807"/>
    <lineage>
        <taxon>Eukaryota</taxon>
        <taxon>Fungi</taxon>
        <taxon>Dikarya</taxon>
        <taxon>Basidiomycota</taxon>
        <taxon>Agaricomycotina</taxon>
        <taxon>Agaricomycetes</taxon>
        <taxon>Agaricomycetidae</taxon>
        <taxon>Agaricales</taxon>
        <taxon>Agaricales incertae sedis</taxon>
        <taxon>Dendrothele</taxon>
    </lineage>
</organism>
<keyword evidence="7" id="KW-1185">Reference proteome</keyword>
<keyword evidence="3 5" id="KW-1133">Transmembrane helix</keyword>
<dbReference type="OrthoDB" id="434972at2759"/>
<dbReference type="InterPro" id="IPR044878">
    <property type="entry name" value="UbiA_sf"/>
</dbReference>
<evidence type="ECO:0000256" key="3">
    <source>
        <dbReference type="ARBA" id="ARBA00022989"/>
    </source>
</evidence>
<dbReference type="GO" id="GO:0016020">
    <property type="term" value="C:membrane"/>
    <property type="evidence" value="ECO:0007669"/>
    <property type="project" value="UniProtKB-SubCell"/>
</dbReference>
<dbReference type="Pfam" id="PF01040">
    <property type="entry name" value="UbiA"/>
    <property type="match status" value="1"/>
</dbReference>
<dbReference type="InterPro" id="IPR050475">
    <property type="entry name" value="Prenyltransferase_related"/>
</dbReference>
<protein>
    <recommendedName>
        <fullName evidence="8">UbiA prenyltransferase</fullName>
    </recommendedName>
</protein>
<keyword evidence="4 5" id="KW-0472">Membrane</keyword>
<evidence type="ECO:0000256" key="4">
    <source>
        <dbReference type="ARBA" id="ARBA00023136"/>
    </source>
</evidence>
<evidence type="ECO:0000313" key="6">
    <source>
        <dbReference type="EMBL" id="THU87736.1"/>
    </source>
</evidence>
<dbReference type="Proteomes" id="UP000297245">
    <property type="component" value="Unassembled WGS sequence"/>
</dbReference>
<keyword evidence="2 5" id="KW-0812">Transmembrane</keyword>
<proteinExistence type="predicted"/>
<comment type="subcellular location">
    <subcellularLocation>
        <location evidence="1">Membrane</location>
        <topology evidence="1">Multi-pass membrane protein</topology>
    </subcellularLocation>
</comment>
<evidence type="ECO:0000313" key="7">
    <source>
        <dbReference type="Proteomes" id="UP000297245"/>
    </source>
</evidence>
<sequence length="290" mass="32955">MLRRYLLVLSYHAYSLLLFTKSDIKTTLIPVTVLAASSAPLANISRLPHVIFWIWIHLLQFDVSNQTMDPEEDQKNKTDRPLPAGRISLRSAILLRWSLVPICFGFSYCYSYAVLCSSVALVLLTVIYDECGAHAGNFVVRNLVNALGFASFETGSTLVAGISSETLDKTAIYAICISTGIFATTIQAQDFKDEPGDRLIGRRTLPIVLPHIARETLRFLLLCWGIFLSMFWGLDTSLQFIFIVFSLFIGGRYVTKKQVMEDQVSFYWYNVWLSCAHLLPFFWRFYVTDP</sequence>
<dbReference type="PANTHER" id="PTHR42723">
    <property type="entry name" value="CHLOROPHYLL SYNTHASE"/>
    <property type="match status" value="1"/>
</dbReference>
<accession>A0A4S8LFD8</accession>
<dbReference type="EMBL" id="ML179437">
    <property type="protein sequence ID" value="THU87736.1"/>
    <property type="molecule type" value="Genomic_DNA"/>
</dbReference>
<feature type="transmembrane region" description="Helical" evidence="5">
    <location>
        <begin position="99"/>
        <end position="128"/>
    </location>
</feature>
<dbReference type="PANTHER" id="PTHR42723:SF1">
    <property type="entry name" value="CHLOROPHYLL SYNTHASE, CHLOROPLASTIC"/>
    <property type="match status" value="1"/>
</dbReference>
<evidence type="ECO:0000256" key="1">
    <source>
        <dbReference type="ARBA" id="ARBA00004141"/>
    </source>
</evidence>
<evidence type="ECO:0000256" key="2">
    <source>
        <dbReference type="ARBA" id="ARBA00022692"/>
    </source>
</evidence>
<dbReference type="CDD" id="cd13965">
    <property type="entry name" value="PT_UbiA_3"/>
    <property type="match status" value="1"/>
</dbReference>
<evidence type="ECO:0000256" key="5">
    <source>
        <dbReference type="SAM" id="Phobius"/>
    </source>
</evidence>
<dbReference type="Gene3D" id="1.10.357.140">
    <property type="entry name" value="UbiA prenyltransferase"/>
    <property type="match status" value="1"/>
</dbReference>
<gene>
    <name evidence="6" type="ORF">K435DRAFT_762417</name>
</gene>
<dbReference type="GO" id="GO:0016765">
    <property type="term" value="F:transferase activity, transferring alkyl or aryl (other than methyl) groups"/>
    <property type="evidence" value="ECO:0007669"/>
    <property type="project" value="InterPro"/>
</dbReference>
<feature type="transmembrane region" description="Helical" evidence="5">
    <location>
        <begin position="238"/>
        <end position="255"/>
    </location>
</feature>
<dbReference type="AlphaFoldDB" id="A0A4S8LFD8"/>
<reference evidence="6 7" key="1">
    <citation type="journal article" date="2019" name="Nat. Ecol. Evol.">
        <title>Megaphylogeny resolves global patterns of mushroom evolution.</title>
        <authorList>
            <person name="Varga T."/>
            <person name="Krizsan K."/>
            <person name="Foldi C."/>
            <person name="Dima B."/>
            <person name="Sanchez-Garcia M."/>
            <person name="Sanchez-Ramirez S."/>
            <person name="Szollosi G.J."/>
            <person name="Szarkandi J.G."/>
            <person name="Papp V."/>
            <person name="Albert L."/>
            <person name="Andreopoulos W."/>
            <person name="Angelini C."/>
            <person name="Antonin V."/>
            <person name="Barry K.W."/>
            <person name="Bougher N.L."/>
            <person name="Buchanan P."/>
            <person name="Buyck B."/>
            <person name="Bense V."/>
            <person name="Catcheside P."/>
            <person name="Chovatia M."/>
            <person name="Cooper J."/>
            <person name="Damon W."/>
            <person name="Desjardin D."/>
            <person name="Finy P."/>
            <person name="Geml J."/>
            <person name="Haridas S."/>
            <person name="Hughes K."/>
            <person name="Justo A."/>
            <person name="Karasinski D."/>
            <person name="Kautmanova I."/>
            <person name="Kiss B."/>
            <person name="Kocsube S."/>
            <person name="Kotiranta H."/>
            <person name="LaButti K.M."/>
            <person name="Lechner B.E."/>
            <person name="Liimatainen K."/>
            <person name="Lipzen A."/>
            <person name="Lukacs Z."/>
            <person name="Mihaltcheva S."/>
            <person name="Morgado L.N."/>
            <person name="Niskanen T."/>
            <person name="Noordeloos M.E."/>
            <person name="Ohm R.A."/>
            <person name="Ortiz-Santana B."/>
            <person name="Ovrebo C."/>
            <person name="Racz N."/>
            <person name="Riley R."/>
            <person name="Savchenko A."/>
            <person name="Shiryaev A."/>
            <person name="Soop K."/>
            <person name="Spirin V."/>
            <person name="Szebenyi C."/>
            <person name="Tomsovsky M."/>
            <person name="Tulloss R.E."/>
            <person name="Uehling J."/>
            <person name="Grigoriev I.V."/>
            <person name="Vagvolgyi C."/>
            <person name="Papp T."/>
            <person name="Martin F.M."/>
            <person name="Miettinen O."/>
            <person name="Hibbett D.S."/>
            <person name="Nagy L.G."/>
        </authorList>
    </citation>
    <scope>NUCLEOTIDE SEQUENCE [LARGE SCALE GENOMIC DNA]</scope>
    <source>
        <strain evidence="6 7">CBS 962.96</strain>
    </source>
</reference>
<dbReference type="InterPro" id="IPR000537">
    <property type="entry name" value="UbiA_prenyltransferase"/>
</dbReference>